<dbReference type="Gene3D" id="2.40.160.100">
    <property type="match status" value="1"/>
</dbReference>
<evidence type="ECO:0000313" key="4">
    <source>
        <dbReference type="EMBL" id="SFQ83169.1"/>
    </source>
</evidence>
<sequence length="470" mass="52981">MRTLITALTLPALLITSALSPASHAHIPSANPMEHSRPFPAGPSRQLEDYRFLDDPARRTDPLDGLRYHRLGDSAWLQLGGELRYAFTHADNVAFDLNGQGDDNYIQQRAQAHASLHLWDNRVRTFVQLQNTRSWNQQFPLPRDGSRNDVAQAFIDTRFDLGRLQATTRIGRQEIQYGQGALLNIGEQPNIRQAFDGAVLRLTTPGKHQLDLLALRPILYDRDNFDDSSDNSTRLLGLYASLNLAPQRGVDLYAFARDMDERNFQGFVGREERYTLGTRLFGRQQQLDWNWDLMLQGGEHAGRDIRAWAIRSDSGYTFDNRLRLRLGLHLDVASGGDPLTASQSRTFDALYPRNGTYGEANLTTMSNLILAGPSFNFKPARTIEVYSSILQTWRHATDDYVYLPGVRPLAGTLNNSAREIGTTYQFTGRWQPTANFNIDLHAMHLAAGRAITRAGGHDNNTLVVRTAMRF</sequence>
<organism evidence="4 5">
    <name type="scientific">Halopseudomonas formosensis</name>
    <dbReference type="NCBI Taxonomy" id="1002526"/>
    <lineage>
        <taxon>Bacteria</taxon>
        <taxon>Pseudomonadati</taxon>
        <taxon>Pseudomonadota</taxon>
        <taxon>Gammaproteobacteria</taxon>
        <taxon>Pseudomonadales</taxon>
        <taxon>Pseudomonadaceae</taxon>
        <taxon>Halopseudomonas</taxon>
    </lineage>
</organism>
<feature type="chain" id="PRO_5017335623" evidence="2">
    <location>
        <begin position="26"/>
        <end position="470"/>
    </location>
</feature>
<feature type="domain" description="Alginate export" evidence="3">
    <location>
        <begin position="76"/>
        <end position="464"/>
    </location>
</feature>
<keyword evidence="2" id="KW-0732">Signal</keyword>
<dbReference type="Proteomes" id="UP000242815">
    <property type="component" value="Unassembled WGS sequence"/>
</dbReference>
<dbReference type="OrthoDB" id="311329at2"/>
<dbReference type="EMBL" id="FOYD01000005">
    <property type="protein sequence ID" value="SFQ83169.1"/>
    <property type="molecule type" value="Genomic_DNA"/>
</dbReference>
<feature type="signal peptide" evidence="2">
    <location>
        <begin position="1"/>
        <end position="25"/>
    </location>
</feature>
<evidence type="ECO:0000313" key="5">
    <source>
        <dbReference type="Proteomes" id="UP000242815"/>
    </source>
</evidence>
<gene>
    <name evidence="4" type="ORF">SAMN05216578_105181</name>
</gene>
<accession>A0A1I6BQH9</accession>
<evidence type="ECO:0000256" key="2">
    <source>
        <dbReference type="SAM" id="SignalP"/>
    </source>
</evidence>
<evidence type="ECO:0000256" key="1">
    <source>
        <dbReference type="SAM" id="MobiDB-lite"/>
    </source>
</evidence>
<dbReference type="STRING" id="1002526.SAMN05216578_105181"/>
<proteinExistence type="predicted"/>
<dbReference type="InterPro" id="IPR053728">
    <property type="entry name" value="Alginate_Permeability_Chnl"/>
</dbReference>
<name>A0A1I6BQH9_9GAMM</name>
<feature type="region of interest" description="Disordered" evidence="1">
    <location>
        <begin position="26"/>
        <end position="46"/>
    </location>
</feature>
<reference evidence="4 5" key="1">
    <citation type="submission" date="2016-10" db="EMBL/GenBank/DDBJ databases">
        <authorList>
            <person name="de Groot N.N."/>
        </authorList>
    </citation>
    <scope>NUCLEOTIDE SEQUENCE [LARGE SCALE GENOMIC DNA]</scope>
    <source>
        <strain evidence="4 5">JCM 18415</strain>
    </source>
</reference>
<protein>
    <submittedName>
        <fullName evidence="4">Alginate export</fullName>
    </submittedName>
</protein>
<dbReference type="AlphaFoldDB" id="A0A1I6BQH9"/>
<evidence type="ECO:0000259" key="3">
    <source>
        <dbReference type="Pfam" id="PF13372"/>
    </source>
</evidence>
<dbReference type="RefSeq" id="WP_090538869.1">
    <property type="nucleotide sequence ID" value="NZ_FOYD01000005.1"/>
</dbReference>
<dbReference type="InterPro" id="IPR025388">
    <property type="entry name" value="Alginate_export_dom"/>
</dbReference>
<dbReference type="Pfam" id="PF13372">
    <property type="entry name" value="Alginate_exp"/>
    <property type="match status" value="1"/>
</dbReference>